<dbReference type="GO" id="GO:0005975">
    <property type="term" value="P:carbohydrate metabolic process"/>
    <property type="evidence" value="ECO:0007669"/>
    <property type="project" value="InterPro"/>
</dbReference>
<dbReference type="RefSeq" id="WP_260795023.1">
    <property type="nucleotide sequence ID" value="NZ_CP093313.1"/>
</dbReference>
<dbReference type="Gene3D" id="2.70.98.10">
    <property type="match status" value="1"/>
</dbReference>
<dbReference type="GO" id="GO:0004553">
    <property type="term" value="F:hydrolase activity, hydrolyzing O-glycosyl compounds"/>
    <property type="evidence" value="ECO:0007669"/>
    <property type="project" value="UniProtKB-ARBA"/>
</dbReference>
<dbReference type="PANTHER" id="PTHR31616">
    <property type="entry name" value="TREHALASE"/>
    <property type="match status" value="1"/>
</dbReference>
<dbReference type="InterPro" id="IPR012341">
    <property type="entry name" value="6hp_glycosidase-like_sf"/>
</dbReference>
<accession>A0A9J7BSC4</accession>
<dbReference type="InterPro" id="IPR015220">
    <property type="entry name" value="Glucodextranase_N"/>
</dbReference>
<dbReference type="Proteomes" id="UP001059380">
    <property type="component" value="Chromosome"/>
</dbReference>
<dbReference type="Gene3D" id="1.50.10.10">
    <property type="match status" value="1"/>
</dbReference>
<dbReference type="SUPFAM" id="SSF48208">
    <property type="entry name" value="Six-hairpin glycosidases"/>
    <property type="match status" value="1"/>
</dbReference>
<feature type="domain" description="Glucodextranase N-terminal" evidence="2">
    <location>
        <begin position="16"/>
        <end position="286"/>
    </location>
</feature>
<evidence type="ECO:0000313" key="3">
    <source>
        <dbReference type="EMBL" id="UWZ85481.1"/>
    </source>
</evidence>
<keyword evidence="4" id="KW-1185">Reference proteome</keyword>
<dbReference type="CDD" id="cd07430">
    <property type="entry name" value="GH15_N"/>
    <property type="match status" value="1"/>
</dbReference>
<dbReference type="AlphaFoldDB" id="A0A9J7BSC4"/>
<organism evidence="3 4">
    <name type="scientific">Occallatibacter riparius</name>
    <dbReference type="NCBI Taxonomy" id="1002689"/>
    <lineage>
        <taxon>Bacteria</taxon>
        <taxon>Pseudomonadati</taxon>
        <taxon>Acidobacteriota</taxon>
        <taxon>Terriglobia</taxon>
        <taxon>Terriglobales</taxon>
        <taxon>Acidobacteriaceae</taxon>
        <taxon>Occallatibacter</taxon>
    </lineage>
</organism>
<dbReference type="InterPro" id="IPR011013">
    <property type="entry name" value="Gal_mutarotase_sf_dom"/>
</dbReference>
<dbReference type="Pfam" id="PF00723">
    <property type="entry name" value="Glyco_hydro_15"/>
    <property type="match status" value="1"/>
</dbReference>
<dbReference type="PANTHER" id="PTHR31616:SF0">
    <property type="entry name" value="GLUCAN 1,4-ALPHA-GLUCOSIDASE"/>
    <property type="match status" value="1"/>
</dbReference>
<evidence type="ECO:0000259" key="1">
    <source>
        <dbReference type="Pfam" id="PF00723"/>
    </source>
</evidence>
<proteinExistence type="predicted"/>
<sequence>MNGHSLYRWLTQEGEAFGAPGVEPRWTSAVKDAVGTAYSASSRVWFTCSHGIVNEVYHPTIDHPQVRDMEFLITDGETFAHEEKRDLDSEFEYIHAETLGVRYVNRDREGRYALIKEIICDPHHSVLLTRVRLEGAPELVDRLKVYALLAPHLDGGGEGNSARAVDVAGYKVLAAWKDPWTLAMGASCGFSRVSCGFVGESDGWRDVMDGYRMDWEFGSATNGNIALFGELNLDCARNCGKAEGAREFTVAVGIGDTLHTSLQKTVSALVMPFEQHKSRFIDQWQRAANPEWLAEKAQDGGMLMRASHNVLLAHEDKTYSGAFVASASIPWGQAKSDDDLGGYHLVWTRDMVQTATAMLACGRVETARRALVYLACTQQPDGGFAQNFWVDGRPYWSGVQLDEVAFPIILAWRLWKQNGLGEMDVFPFVERAAGFLVKKAPITHQERWEENAGYSPSTLAAVIAALICAAEMARARGGMELAEFLEEFADWIEGHLEDWTVTNDGVLLPEVRRHYMRVRPPETGEAYWCESCGTEMIRLNNRPPKTRFEFEAREIIDGGFLELVRYGVRRADDPLVVDTLKVVDAVLKRELPQGPAWLRYNWDGYGDTADGGAFHGWGQGRPWPLLTGERAHYELAAGKDISNLIASYERYATPGQMLPEQVWDDGDIPERELYAGMPAGSATPLVWAHAEYLKLLRSALDGKVFDRVDPVYERYCTENGRQAVRRGIEIYSRRRPVQRINAGETLRILDPEHFELVWSTDGWKTTQSASSRGIGSTGFMVDVQTDAEGGRLSWTLHWPEMHPDSHPGDKGPPLGSSTPGRWLGYNVEVEIVSG</sequence>
<evidence type="ECO:0000313" key="4">
    <source>
        <dbReference type="Proteomes" id="UP001059380"/>
    </source>
</evidence>
<reference evidence="3" key="1">
    <citation type="submission" date="2021-04" db="EMBL/GenBank/DDBJ databases">
        <title>Phylogenetic analysis of Acidobacteriaceae.</title>
        <authorList>
            <person name="Qiu L."/>
            <person name="Zhang Q."/>
        </authorList>
    </citation>
    <scope>NUCLEOTIDE SEQUENCE</scope>
    <source>
        <strain evidence="3">DSM 25168</strain>
    </source>
</reference>
<protein>
    <submittedName>
        <fullName evidence="3">Glycoside hydrolase family 15 protein</fullName>
    </submittedName>
</protein>
<dbReference type="InterPro" id="IPR014718">
    <property type="entry name" value="GH-type_carb-bd"/>
</dbReference>
<dbReference type="InterPro" id="IPR008928">
    <property type="entry name" value="6-hairpin_glycosidase_sf"/>
</dbReference>
<dbReference type="GO" id="GO:0030246">
    <property type="term" value="F:carbohydrate binding"/>
    <property type="evidence" value="ECO:0007669"/>
    <property type="project" value="InterPro"/>
</dbReference>
<dbReference type="Pfam" id="PF09137">
    <property type="entry name" value="Glucodextran_N"/>
    <property type="match status" value="1"/>
</dbReference>
<dbReference type="InterPro" id="IPR011613">
    <property type="entry name" value="GH15-like"/>
</dbReference>
<dbReference type="EMBL" id="CP093313">
    <property type="protein sequence ID" value="UWZ85481.1"/>
    <property type="molecule type" value="Genomic_DNA"/>
</dbReference>
<feature type="domain" description="GH15-like" evidence="1">
    <location>
        <begin position="309"/>
        <end position="695"/>
    </location>
</feature>
<evidence type="ECO:0000259" key="2">
    <source>
        <dbReference type="Pfam" id="PF09137"/>
    </source>
</evidence>
<dbReference type="GO" id="GO:0016757">
    <property type="term" value="F:glycosyltransferase activity"/>
    <property type="evidence" value="ECO:0007669"/>
    <property type="project" value="UniProtKB-ARBA"/>
</dbReference>
<keyword evidence="3" id="KW-0378">Hydrolase</keyword>
<dbReference type="SUPFAM" id="SSF74650">
    <property type="entry name" value="Galactose mutarotase-like"/>
    <property type="match status" value="1"/>
</dbReference>
<name>A0A9J7BSC4_9BACT</name>
<dbReference type="KEGG" id="orp:MOP44_05945"/>
<gene>
    <name evidence="3" type="ORF">MOP44_05945</name>
</gene>